<feature type="chain" id="PRO_5039116814" evidence="1">
    <location>
        <begin position="28"/>
        <end position="188"/>
    </location>
</feature>
<dbReference type="SUPFAM" id="SSF111364">
    <property type="entry name" value="Tsx-like channel"/>
    <property type="match status" value="1"/>
</dbReference>
<protein>
    <submittedName>
        <fullName evidence="2">Uncharacterized protein</fullName>
    </submittedName>
</protein>
<dbReference type="Gene3D" id="2.40.230.20">
    <property type="entry name" value="Nucleoside-specific channel-forming protein, Tsx-like"/>
    <property type="match status" value="1"/>
</dbReference>
<organism evidence="2 3">
    <name type="scientific">Candidatus Paenalcaligenes intestinipullorum</name>
    <dbReference type="NCBI Taxonomy" id="2838718"/>
    <lineage>
        <taxon>Bacteria</taxon>
        <taxon>Pseudomonadati</taxon>
        <taxon>Pseudomonadota</taxon>
        <taxon>Betaproteobacteria</taxon>
        <taxon>Burkholderiales</taxon>
        <taxon>Alcaligenaceae</taxon>
        <taxon>Paenalcaligenes</taxon>
    </lineage>
</organism>
<evidence type="ECO:0000313" key="2">
    <source>
        <dbReference type="EMBL" id="HJD43649.1"/>
    </source>
</evidence>
<feature type="non-terminal residue" evidence="2">
    <location>
        <position position="188"/>
    </location>
</feature>
<dbReference type="EMBL" id="DWUQ01000026">
    <property type="protein sequence ID" value="HJD43649.1"/>
    <property type="molecule type" value="Genomic_DNA"/>
</dbReference>
<reference evidence="2" key="2">
    <citation type="submission" date="2021-04" db="EMBL/GenBank/DDBJ databases">
        <authorList>
            <person name="Gilroy R."/>
        </authorList>
    </citation>
    <scope>NUCLEOTIDE SEQUENCE</scope>
    <source>
        <strain evidence="2">9264</strain>
    </source>
</reference>
<reference evidence="2" key="1">
    <citation type="journal article" date="2021" name="PeerJ">
        <title>Extensive microbial diversity within the chicken gut microbiome revealed by metagenomics and culture.</title>
        <authorList>
            <person name="Gilroy R."/>
            <person name="Ravi A."/>
            <person name="Getino M."/>
            <person name="Pursley I."/>
            <person name="Horton D.L."/>
            <person name="Alikhan N.F."/>
            <person name="Baker D."/>
            <person name="Gharbi K."/>
            <person name="Hall N."/>
            <person name="Watson M."/>
            <person name="Adriaenssens E.M."/>
            <person name="Foster-Nyarko E."/>
            <person name="Jarju S."/>
            <person name="Secka A."/>
            <person name="Antonio M."/>
            <person name="Oren A."/>
            <person name="Chaudhuri R.R."/>
            <person name="La Ragione R."/>
            <person name="Hildebrand F."/>
            <person name="Pallen M.J."/>
        </authorList>
    </citation>
    <scope>NUCLEOTIDE SEQUENCE</scope>
    <source>
        <strain evidence="2">9264</strain>
    </source>
</reference>
<comment type="caution">
    <text evidence="2">The sequence shown here is derived from an EMBL/GenBank/DDBJ whole genome shotgun (WGS) entry which is preliminary data.</text>
</comment>
<evidence type="ECO:0000313" key="3">
    <source>
        <dbReference type="Proteomes" id="UP000823889"/>
    </source>
</evidence>
<accession>A0A9D2RGR0</accession>
<proteinExistence type="predicted"/>
<evidence type="ECO:0000256" key="1">
    <source>
        <dbReference type="SAM" id="SignalP"/>
    </source>
</evidence>
<name>A0A9D2RGR0_9BURK</name>
<dbReference type="AlphaFoldDB" id="A0A9D2RGR0"/>
<dbReference type="Proteomes" id="UP000823889">
    <property type="component" value="Unassembled WGS sequence"/>
</dbReference>
<keyword evidence="1" id="KW-0732">Signal</keyword>
<sequence length="188" mass="20616">MTLRSAKTLAIASAIALAGTVSATAHAANWSDTFIGYRFGTQFTEPNNTQKIRKNILQFTHASGYDYGQNFLSVDILQSSKKDPTDNTLGTTQTPYGKTGATEAYLVYRHQLYISKLADADFSFGPVKDVTLTAGFDLNTKNTQFAPRKRLLVVGPTFKFDVPKGFVDLSLLYGKEWNHCGLKGFPGS</sequence>
<feature type="signal peptide" evidence="1">
    <location>
        <begin position="1"/>
        <end position="27"/>
    </location>
</feature>
<gene>
    <name evidence="2" type="ORF">H9906_01290</name>
</gene>
<dbReference type="GO" id="GO:0009279">
    <property type="term" value="C:cell outer membrane"/>
    <property type="evidence" value="ECO:0007669"/>
    <property type="project" value="InterPro"/>
</dbReference>
<dbReference type="InterPro" id="IPR036777">
    <property type="entry name" value="Channel_Tsx-like_sf"/>
</dbReference>